<dbReference type="KEGG" id="ela:UCREL1_9120"/>
<feature type="compositionally biased region" description="Polar residues" evidence="9">
    <location>
        <begin position="35"/>
        <end position="45"/>
    </location>
</feature>
<dbReference type="OMA" id="ANDWLCA"/>
<comment type="cofactor">
    <cofactor evidence="2">
        <name>Mn(2+)</name>
        <dbReference type="ChEBI" id="CHEBI:29035"/>
    </cofactor>
</comment>
<evidence type="ECO:0000256" key="6">
    <source>
        <dbReference type="ARBA" id="ARBA00022964"/>
    </source>
</evidence>
<dbReference type="SUPFAM" id="SSF48484">
    <property type="entry name" value="Lipoxigenase"/>
    <property type="match status" value="1"/>
</dbReference>
<evidence type="ECO:0000256" key="4">
    <source>
        <dbReference type="ARBA" id="ARBA00021175"/>
    </source>
</evidence>
<evidence type="ECO:0000256" key="8">
    <source>
        <dbReference type="ARBA" id="ARBA00023211"/>
    </source>
</evidence>
<evidence type="ECO:0000256" key="10">
    <source>
        <dbReference type="SAM" id="SignalP"/>
    </source>
</evidence>
<dbReference type="PROSITE" id="PS51393">
    <property type="entry name" value="LIPOXYGENASE_3"/>
    <property type="match status" value="1"/>
</dbReference>
<dbReference type="AlphaFoldDB" id="M7SI31"/>
<dbReference type="eggNOG" id="ENOG502QQSP">
    <property type="taxonomic scope" value="Eukaryota"/>
</dbReference>
<feature type="domain" description="Lipoxygenase" evidence="11">
    <location>
        <begin position="30"/>
        <end position="600"/>
    </location>
</feature>
<name>M7SI31_EUTLA</name>
<dbReference type="Gene3D" id="3.10.450.60">
    <property type="match status" value="1"/>
</dbReference>
<evidence type="ECO:0000313" key="12">
    <source>
        <dbReference type="EMBL" id="EMR63943.1"/>
    </source>
</evidence>
<keyword evidence="10" id="KW-0732">Signal</keyword>
<dbReference type="Pfam" id="PF00305">
    <property type="entry name" value="Lipoxygenase"/>
    <property type="match status" value="1"/>
</dbReference>
<evidence type="ECO:0000256" key="5">
    <source>
        <dbReference type="ARBA" id="ARBA00022723"/>
    </source>
</evidence>
<feature type="chain" id="PRO_5004084796" description="Manganese lipoxygenase" evidence="10">
    <location>
        <begin position="20"/>
        <end position="600"/>
    </location>
</feature>
<dbReference type="EC" id="1.13.11.45" evidence="3"/>
<organism evidence="12 13">
    <name type="scientific">Eutypa lata (strain UCR-EL1)</name>
    <name type="common">Grapevine dieback disease fungus</name>
    <name type="synonym">Eutypa armeniacae</name>
    <dbReference type="NCBI Taxonomy" id="1287681"/>
    <lineage>
        <taxon>Eukaryota</taxon>
        <taxon>Fungi</taxon>
        <taxon>Dikarya</taxon>
        <taxon>Ascomycota</taxon>
        <taxon>Pezizomycotina</taxon>
        <taxon>Sordariomycetes</taxon>
        <taxon>Xylariomycetidae</taxon>
        <taxon>Xylariales</taxon>
        <taxon>Diatrypaceae</taxon>
        <taxon>Eutypa</taxon>
    </lineage>
</organism>
<comment type="catalytic activity">
    <reaction evidence="1">
        <text>(9Z,12Z)-octadecadienoate + O2 = (11S)-hydroperoxy-(9Z,12Z)-octadecadienoate</text>
        <dbReference type="Rhea" id="RHEA:18993"/>
        <dbReference type="ChEBI" id="CHEBI:15379"/>
        <dbReference type="ChEBI" id="CHEBI:30245"/>
        <dbReference type="ChEBI" id="CHEBI:57467"/>
        <dbReference type="EC" id="1.13.11.45"/>
    </reaction>
</comment>
<keyword evidence="7" id="KW-0560">Oxidoreductase</keyword>
<keyword evidence="13" id="KW-1185">Reference proteome</keyword>
<evidence type="ECO:0000256" key="1">
    <source>
        <dbReference type="ARBA" id="ARBA00000366"/>
    </source>
</evidence>
<evidence type="ECO:0000256" key="3">
    <source>
        <dbReference type="ARBA" id="ARBA00013178"/>
    </source>
</evidence>
<dbReference type="GO" id="GO:0034440">
    <property type="term" value="P:lipid oxidation"/>
    <property type="evidence" value="ECO:0007669"/>
    <property type="project" value="InterPro"/>
</dbReference>
<accession>M7SI31</accession>
<dbReference type="STRING" id="1287681.M7SI31"/>
<dbReference type="GO" id="GO:0043651">
    <property type="term" value="P:linoleic acid metabolic process"/>
    <property type="evidence" value="ECO:0007669"/>
    <property type="project" value="UniProtKB-ARBA"/>
</dbReference>
<feature type="region of interest" description="Disordered" evidence="9">
    <location>
        <begin position="35"/>
        <end position="55"/>
    </location>
</feature>
<dbReference type="InterPro" id="IPR000907">
    <property type="entry name" value="LipOase"/>
</dbReference>
<reference evidence="13" key="1">
    <citation type="journal article" date="2013" name="Genome Announc.">
        <title>Draft genome sequence of the grapevine dieback fungus Eutypa lata UCR-EL1.</title>
        <authorList>
            <person name="Blanco-Ulate B."/>
            <person name="Rolshausen P.E."/>
            <person name="Cantu D."/>
        </authorList>
    </citation>
    <scope>NUCLEOTIDE SEQUENCE [LARGE SCALE GENOMIC DNA]</scope>
    <source>
        <strain evidence="13">UCR-EL1</strain>
    </source>
</reference>
<keyword evidence="5" id="KW-0479">Metal-binding</keyword>
<evidence type="ECO:0000256" key="9">
    <source>
        <dbReference type="SAM" id="MobiDB-lite"/>
    </source>
</evidence>
<evidence type="ECO:0000259" key="11">
    <source>
        <dbReference type="PROSITE" id="PS51393"/>
    </source>
</evidence>
<dbReference type="Proteomes" id="UP000012174">
    <property type="component" value="Unassembled WGS sequence"/>
</dbReference>
<dbReference type="HOGENOM" id="CLU_004282_4_0_1"/>
<keyword evidence="8" id="KW-0464">Manganese</keyword>
<protein>
    <recommendedName>
        <fullName evidence="4">Manganese lipoxygenase</fullName>
        <ecNumber evidence="3">1.13.11.45</ecNumber>
    </recommendedName>
</protein>
<dbReference type="PANTHER" id="PTHR11771">
    <property type="entry name" value="LIPOXYGENASE"/>
    <property type="match status" value="1"/>
</dbReference>
<feature type="signal peptide" evidence="10">
    <location>
        <begin position="1"/>
        <end position="19"/>
    </location>
</feature>
<dbReference type="Gene3D" id="1.20.245.10">
    <property type="entry name" value="Lipoxygenase-1, Domain 5"/>
    <property type="match status" value="1"/>
</dbReference>
<dbReference type="InterPro" id="IPR013819">
    <property type="entry name" value="LipOase_C"/>
</dbReference>
<evidence type="ECO:0000313" key="13">
    <source>
        <dbReference type="Proteomes" id="UP000012174"/>
    </source>
</evidence>
<dbReference type="EMBL" id="KB707138">
    <property type="protein sequence ID" value="EMR63943.1"/>
    <property type="molecule type" value="Genomic_DNA"/>
</dbReference>
<dbReference type="OrthoDB" id="407298at2759"/>
<dbReference type="GO" id="GO:0046872">
    <property type="term" value="F:metal ion binding"/>
    <property type="evidence" value="ECO:0007669"/>
    <property type="project" value="UniProtKB-KW"/>
</dbReference>
<dbReference type="InterPro" id="IPR036226">
    <property type="entry name" value="LipOase_C_sf"/>
</dbReference>
<evidence type="ECO:0000256" key="2">
    <source>
        <dbReference type="ARBA" id="ARBA00001936"/>
    </source>
</evidence>
<keyword evidence="6" id="KW-0223">Dioxygenase</keyword>
<dbReference type="GO" id="GO:0050584">
    <property type="term" value="F:linoleate 11-lipoxygenase activity"/>
    <property type="evidence" value="ECO:0007669"/>
    <property type="project" value="UniProtKB-EC"/>
</dbReference>
<evidence type="ECO:0000256" key="7">
    <source>
        <dbReference type="ARBA" id="ARBA00023002"/>
    </source>
</evidence>
<gene>
    <name evidence="12" type="ORF">UCREL1_9120</name>
</gene>
<proteinExistence type="predicted"/>
<sequence length="600" mass="66225">MRSLSAYAVLSTLSLTAQAAPRHVSLLSYRQVENDTSPASLPQNDSDPEGRAAAVSQRNAGFEYGTSLIGEAAPFPKGALGDIRAAYDYSVWELDRAQIDAAVEKDVEAITASIQANGGLNSLDDYVNVLYGDSWKNSNPLEEAPGIMTNYTQDLLFSMERLSQNPYPLELVKPSDPLPFDIPDDLAPQIAGVTLEELHSSGSLFLVDHRYQADLEKTTVEPQRYGAASSAYFFIHPESGDFLPLAIRTNAGSDLVYSPLDEANDWLLAKMIFNVNDFFHAQMFHLVVTHDVTESVHLAALRTLSEKHPVMIILERLMLQGYSSRVVGEELCFNPGGHWDQLFLINNVGCRQFVTDNWPTRGAYQSGYLKTDFRARGLVDENDAFKFKTFPFYQDAVTIYEAQRSFFATIVDAYYATEDDIGADGELRAWFAEVPAANLADFPATPSKEALVDALAHFGFAISVVHHGLNGGDPVGSKATLPFHLNAMYAPLPEEKGVADLLPFLPPADNAVHYIGFLATFNRPFYRTSERTLEHAFADEAMLLRLGEETRAAAADFRAAMEDLSAEINARSFDENGLSLGMPFIYRTLDPGYIPFFSAV</sequence>